<evidence type="ECO:0000256" key="1">
    <source>
        <dbReference type="ARBA" id="ARBA00004141"/>
    </source>
</evidence>
<dbReference type="Pfam" id="PF02133">
    <property type="entry name" value="Transp_cyt_pur"/>
    <property type="match status" value="1"/>
</dbReference>
<feature type="transmembrane region" description="Helical" evidence="8">
    <location>
        <begin position="142"/>
        <end position="162"/>
    </location>
</feature>
<feature type="transmembrane region" description="Helical" evidence="8">
    <location>
        <begin position="249"/>
        <end position="268"/>
    </location>
</feature>
<evidence type="ECO:0000256" key="8">
    <source>
        <dbReference type="SAM" id="Phobius"/>
    </source>
</evidence>
<sequence length="452" mass="48416">MTKIVSTTTTYGEKVLSVEPFGIEAIPASERHGRVGQIFTFWFSANLNILTWFTGALGIILGLSFPATVGAIMIGNILGTLFLAVVSAQGPKHGLPQIAASGKVYGPIGLKLFGSLNWLGNVGWFAVDIILGVIALEQVFGVSYLTGLLLLGTLTIVVAVFGYNFIHRFAQIMAVALGAFFLVMSFRMIPQISPETLWAPSKLSMLEQLPIFVLVAAAVFSYQLAFCTCGSDYSRYLRTSISSGKIARYTFFGSILAGAWLEILGAAVTSLNPQGDSIALIAQLMGPLAIPALLTIALSTIPINVLATYSGGISLMAAGIPLKRWISPILTGGLGILLISSGSGAFADTYKNFLLLLSYWITPWLGILLVTKPFSDNPVKLSHNKAVVLYFLALLLSVPFMSSTLYTGYIAHNYLGGADISYIVGLLATVLGVQIIKRLQSKVIRLPLKQHN</sequence>
<dbReference type="AlphaFoldDB" id="A0A2U3LRZ7"/>
<feature type="transmembrane region" description="Helical" evidence="8">
    <location>
        <begin position="353"/>
        <end position="375"/>
    </location>
</feature>
<keyword evidence="5 8" id="KW-1133">Transmembrane helix</keyword>
<dbReference type="GO" id="GO:0005886">
    <property type="term" value="C:plasma membrane"/>
    <property type="evidence" value="ECO:0007669"/>
    <property type="project" value="TreeGrafter"/>
</dbReference>
<dbReference type="Proteomes" id="UP000238916">
    <property type="component" value="Unassembled WGS sequence"/>
</dbReference>
<dbReference type="Gene3D" id="1.10.4160.10">
    <property type="entry name" value="Hydantoin permease"/>
    <property type="match status" value="1"/>
</dbReference>
<comment type="subcellular location">
    <subcellularLocation>
        <location evidence="1">Membrane</location>
        <topology evidence="1">Multi-pass membrane protein</topology>
    </subcellularLocation>
</comment>
<feature type="transmembrane region" description="Helical" evidence="8">
    <location>
        <begin position="414"/>
        <end position="436"/>
    </location>
</feature>
<organism evidence="9 10">
    <name type="scientific">Candidatus Desulfosporosinus infrequens</name>
    <dbReference type="NCBI Taxonomy" id="2043169"/>
    <lineage>
        <taxon>Bacteria</taxon>
        <taxon>Bacillati</taxon>
        <taxon>Bacillota</taxon>
        <taxon>Clostridia</taxon>
        <taxon>Eubacteriales</taxon>
        <taxon>Desulfitobacteriaceae</taxon>
        <taxon>Desulfosporosinus</taxon>
    </lineage>
</organism>
<evidence type="ECO:0000256" key="2">
    <source>
        <dbReference type="ARBA" id="ARBA00008974"/>
    </source>
</evidence>
<comment type="similarity">
    <text evidence="2 7">Belongs to the purine-cytosine permease (2.A.39) family.</text>
</comment>
<dbReference type="OrthoDB" id="9809167at2"/>
<evidence type="ECO:0000256" key="3">
    <source>
        <dbReference type="ARBA" id="ARBA00022448"/>
    </source>
</evidence>
<feature type="transmembrane region" description="Helical" evidence="8">
    <location>
        <begin position="118"/>
        <end position="136"/>
    </location>
</feature>
<dbReference type="InterPro" id="IPR026030">
    <property type="entry name" value="Pur-cyt_permease_Fcy2/21/22"/>
</dbReference>
<keyword evidence="6 7" id="KW-0472">Membrane</keyword>
<feature type="transmembrane region" description="Helical" evidence="8">
    <location>
        <begin position="169"/>
        <end position="189"/>
    </location>
</feature>
<feature type="transmembrane region" description="Helical" evidence="8">
    <location>
        <begin position="325"/>
        <end position="347"/>
    </location>
</feature>
<dbReference type="InterPro" id="IPR001248">
    <property type="entry name" value="Pur-cyt_permease"/>
</dbReference>
<gene>
    <name evidence="9" type="primary">yxlA</name>
    <name evidence="9" type="ORF">SBF1_780009</name>
</gene>
<evidence type="ECO:0000313" key="10">
    <source>
        <dbReference type="Proteomes" id="UP000238916"/>
    </source>
</evidence>
<protein>
    <submittedName>
        <fullName evidence="9">Permease for cytosine/purines, uracil, thiamine, allantoin</fullName>
    </submittedName>
</protein>
<keyword evidence="4 8" id="KW-0812">Transmembrane</keyword>
<evidence type="ECO:0000313" key="9">
    <source>
        <dbReference type="EMBL" id="SPF54632.1"/>
    </source>
</evidence>
<dbReference type="EMBL" id="OMOF01000756">
    <property type="protein sequence ID" value="SPF54632.1"/>
    <property type="molecule type" value="Genomic_DNA"/>
</dbReference>
<feature type="transmembrane region" description="Helical" evidence="8">
    <location>
        <begin position="288"/>
        <end position="313"/>
    </location>
</feature>
<dbReference type="GO" id="GO:0022857">
    <property type="term" value="F:transmembrane transporter activity"/>
    <property type="evidence" value="ECO:0007669"/>
    <property type="project" value="InterPro"/>
</dbReference>
<reference evidence="10" key="1">
    <citation type="submission" date="2018-02" db="EMBL/GenBank/DDBJ databases">
        <authorList>
            <person name="Hausmann B."/>
        </authorList>
    </citation>
    <scope>NUCLEOTIDE SEQUENCE [LARGE SCALE GENOMIC DNA]</scope>
    <source>
        <strain evidence="10">Peat soil MAG SbF1</strain>
    </source>
</reference>
<evidence type="ECO:0000256" key="7">
    <source>
        <dbReference type="PIRNR" id="PIRNR002744"/>
    </source>
</evidence>
<feature type="transmembrane region" description="Helical" evidence="8">
    <location>
        <begin position="387"/>
        <end position="408"/>
    </location>
</feature>
<dbReference type="PANTHER" id="PTHR31806:SF1">
    <property type="entry name" value="PURINE-CYTOSINE PERMEASE FCY2-RELATED"/>
    <property type="match status" value="1"/>
</dbReference>
<dbReference type="PANTHER" id="PTHR31806">
    <property type="entry name" value="PURINE-CYTOSINE PERMEASE FCY2-RELATED"/>
    <property type="match status" value="1"/>
</dbReference>
<keyword evidence="3 7" id="KW-0813">Transport</keyword>
<feature type="transmembrane region" description="Helical" evidence="8">
    <location>
        <begin position="209"/>
        <end position="229"/>
    </location>
</feature>
<proteinExistence type="inferred from homology"/>
<evidence type="ECO:0000256" key="4">
    <source>
        <dbReference type="ARBA" id="ARBA00022692"/>
    </source>
</evidence>
<feature type="transmembrane region" description="Helical" evidence="8">
    <location>
        <begin position="39"/>
        <end position="61"/>
    </location>
</feature>
<name>A0A2U3LRZ7_9FIRM</name>
<accession>A0A2U3LRZ7</accession>
<evidence type="ECO:0000256" key="5">
    <source>
        <dbReference type="ARBA" id="ARBA00022989"/>
    </source>
</evidence>
<feature type="transmembrane region" description="Helical" evidence="8">
    <location>
        <begin position="67"/>
        <end position="86"/>
    </location>
</feature>
<dbReference type="PIRSF" id="PIRSF002744">
    <property type="entry name" value="Pur-cyt_permease"/>
    <property type="match status" value="1"/>
</dbReference>
<evidence type="ECO:0000256" key="6">
    <source>
        <dbReference type="ARBA" id="ARBA00023136"/>
    </source>
</evidence>